<dbReference type="EMBL" id="CP119311">
    <property type="protein sequence ID" value="WEK37564.1"/>
    <property type="molecule type" value="Genomic_DNA"/>
</dbReference>
<evidence type="ECO:0000313" key="2">
    <source>
        <dbReference type="EMBL" id="WEK37564.1"/>
    </source>
</evidence>
<dbReference type="Pfam" id="PF19777">
    <property type="entry name" value="DUF6263"/>
    <property type="match status" value="2"/>
</dbReference>
<name>A0AAJ6BJ52_9BACT</name>
<reference evidence="2" key="1">
    <citation type="submission" date="2023-03" db="EMBL/GenBank/DDBJ databases">
        <title>Andean soil-derived lignocellulolytic bacterial consortium as a source of novel taxa and putative plastic-active enzymes.</title>
        <authorList>
            <person name="Diaz-Garcia L."/>
            <person name="Chuvochina M."/>
            <person name="Feuerriegel G."/>
            <person name="Bunk B."/>
            <person name="Sproer C."/>
            <person name="Streit W.R."/>
            <person name="Rodriguez L.M."/>
            <person name="Overmann J."/>
            <person name="Jimenez D.J."/>
        </authorList>
    </citation>
    <scope>NUCLEOTIDE SEQUENCE</scope>
    <source>
        <strain evidence="2">MAG 7</strain>
    </source>
</reference>
<feature type="chain" id="PRO_5042544592" evidence="1">
    <location>
        <begin position="19"/>
        <end position="284"/>
    </location>
</feature>
<dbReference type="InterPro" id="IPR046230">
    <property type="entry name" value="DUF6263"/>
</dbReference>
<dbReference type="AlphaFoldDB" id="A0AAJ6BJ52"/>
<organism evidence="2 3">
    <name type="scientific">Candidatus Pseudobacter hemicellulosilyticus</name>
    <dbReference type="NCBI Taxonomy" id="3121375"/>
    <lineage>
        <taxon>Bacteria</taxon>
        <taxon>Pseudomonadati</taxon>
        <taxon>Bacteroidota</taxon>
        <taxon>Chitinophagia</taxon>
        <taxon>Chitinophagales</taxon>
        <taxon>Chitinophagaceae</taxon>
        <taxon>Pseudobacter</taxon>
    </lineage>
</organism>
<dbReference type="Proteomes" id="UP001220610">
    <property type="component" value="Chromosome"/>
</dbReference>
<accession>A0AAJ6BJ52</accession>
<feature type="signal peptide" evidence="1">
    <location>
        <begin position="1"/>
        <end position="18"/>
    </location>
</feature>
<protein>
    <submittedName>
        <fullName evidence="2">DUF6263 family protein</fullName>
    </submittedName>
</protein>
<sequence length="284" mass="30014">MRNFLVALALLTAGAAQAQQPIRKISFTPGQQLQKATVSKMTIEMDMMGMPLTIDQNVTITADFTINKSSAKDFSATSKIKRIVASMNGMGQDMSFDSDKPEDRQGEMGKVMGEKLDKPVTVTVDANGIITAVDSSAVTASPATGGMMDALALGTPLGDPKPGGQYELIAKLPARTLKVGESWADSTVDKDGKATTTYLVKELTKGQVVIAINGILSRAGTIDQMGMSFNLDLKGTTEGQLIADTATGLVKSRQLKGEAKGTLEASGQTIPLNMKYTSDENVTK</sequence>
<proteinExistence type="predicted"/>
<evidence type="ECO:0000313" key="3">
    <source>
        <dbReference type="Proteomes" id="UP001220610"/>
    </source>
</evidence>
<evidence type="ECO:0000256" key="1">
    <source>
        <dbReference type="SAM" id="SignalP"/>
    </source>
</evidence>
<gene>
    <name evidence="2" type="ORF">P0Y53_08620</name>
</gene>
<keyword evidence="1" id="KW-0732">Signal</keyword>